<evidence type="ECO:0000313" key="1">
    <source>
        <dbReference type="EMBL" id="MCX2978563.1"/>
    </source>
</evidence>
<comment type="caution">
    <text evidence="1">The sequence shown here is derived from an EMBL/GenBank/DDBJ whole genome shotgun (WGS) entry which is preliminary data.</text>
</comment>
<reference evidence="1" key="1">
    <citation type="submission" date="2019-02" db="EMBL/GenBank/DDBJ databases">
        <authorList>
            <person name="Li S.-H."/>
        </authorList>
    </citation>
    <scope>NUCLEOTIDE SEQUENCE</scope>
    <source>
        <strain evidence="1">IMCC11814</strain>
    </source>
</reference>
<sequence length="77" mass="8001">MINDQILLFVAASGSTPIALSYASSEIAGTRRLPAPEASGSDTIAGLSAADSALAGNARMLDKRTTDYAIHNIHKEN</sequence>
<dbReference type="EMBL" id="SHNO01000001">
    <property type="protein sequence ID" value="MCX2978563.1"/>
    <property type="molecule type" value="Genomic_DNA"/>
</dbReference>
<name>A0ABT3T8F8_9GAMM</name>
<accession>A0ABT3T8F8</accession>
<evidence type="ECO:0000313" key="2">
    <source>
        <dbReference type="Proteomes" id="UP001143304"/>
    </source>
</evidence>
<proteinExistence type="predicted"/>
<protein>
    <submittedName>
        <fullName evidence="1">Uncharacterized protein</fullName>
    </submittedName>
</protein>
<gene>
    <name evidence="1" type="ORF">EYC82_14445</name>
</gene>
<organism evidence="1 2">
    <name type="scientific">Candidatus Marimicrobium litorale</name>
    <dbReference type="NCBI Taxonomy" id="2518991"/>
    <lineage>
        <taxon>Bacteria</taxon>
        <taxon>Pseudomonadati</taxon>
        <taxon>Pseudomonadota</taxon>
        <taxon>Gammaproteobacteria</taxon>
        <taxon>Cellvibrionales</taxon>
        <taxon>Halieaceae</taxon>
        <taxon>Marimicrobium</taxon>
    </lineage>
</organism>
<dbReference type="Proteomes" id="UP001143304">
    <property type="component" value="Unassembled WGS sequence"/>
</dbReference>
<dbReference type="RefSeq" id="WP_279250260.1">
    <property type="nucleotide sequence ID" value="NZ_SHNO01000001.1"/>
</dbReference>
<keyword evidence="2" id="KW-1185">Reference proteome</keyword>